<gene>
    <name evidence="3" type="primary">mobB</name>
    <name evidence="3" type="ORF">E2K98_23215</name>
    <name evidence="2" type="ORF">RCG21_09090</name>
</gene>
<sequence>MALVTPVIFQIVGFQNSGKTTLILQLIEALTLRNRKTVTIKHHGHGGKPTVLSGKDSSRHIDAGAAASIVEGEGRLLLHVENIVTPLEKQIELLRNLQPDVILIEGHKYQHYPKLLIIRDKAGLSLLEIVQNVKMVLYWDEAIKPILDQQNDIISFSIHDKTSVSKIAEILIKKLW</sequence>
<evidence type="ECO:0000313" key="3">
    <source>
        <dbReference type="EMBL" id="TDK58552.1"/>
    </source>
</evidence>
<organism evidence="3 4">
    <name type="scientific">Bacillus salipaludis</name>
    <dbReference type="NCBI Taxonomy" id="2547811"/>
    <lineage>
        <taxon>Bacteria</taxon>
        <taxon>Bacillati</taxon>
        <taxon>Bacillota</taxon>
        <taxon>Bacilli</taxon>
        <taxon>Bacillales</taxon>
        <taxon>Bacillaceae</taxon>
        <taxon>Bacillus</taxon>
    </lineage>
</organism>
<dbReference type="Pfam" id="PF03205">
    <property type="entry name" value="MobB"/>
    <property type="match status" value="1"/>
</dbReference>
<dbReference type="PANTHER" id="PTHR40072">
    <property type="entry name" value="MOLYBDOPTERIN-GUANINE DINUCLEOTIDE BIOSYNTHESIS ADAPTER PROTEIN-RELATED"/>
    <property type="match status" value="1"/>
</dbReference>
<feature type="domain" description="Molybdopterin-guanine dinucleotide biosynthesis protein B (MobB)" evidence="1">
    <location>
        <begin position="8"/>
        <end position="127"/>
    </location>
</feature>
<dbReference type="InterPro" id="IPR052539">
    <property type="entry name" value="MGD_biosynthesis_adapter"/>
</dbReference>
<proteinExistence type="predicted"/>
<evidence type="ECO:0000313" key="5">
    <source>
        <dbReference type="Proteomes" id="UP001178888"/>
    </source>
</evidence>
<dbReference type="Proteomes" id="UP000295132">
    <property type="component" value="Unassembled WGS sequence"/>
</dbReference>
<dbReference type="InterPro" id="IPR027417">
    <property type="entry name" value="P-loop_NTPase"/>
</dbReference>
<evidence type="ECO:0000313" key="4">
    <source>
        <dbReference type="Proteomes" id="UP000295132"/>
    </source>
</evidence>
<reference evidence="3 4" key="1">
    <citation type="submission" date="2019-03" db="EMBL/GenBank/DDBJ databases">
        <title>Bacillus niacini sp. nov. a Nicotinate-Metabolizing Mesophile Isolated from Soil.</title>
        <authorList>
            <person name="Zhang G."/>
        </authorList>
    </citation>
    <scope>NUCLEOTIDE SEQUENCE [LARGE SCALE GENOMIC DNA]</scope>
    <source>
        <strain evidence="3 4">WN066</strain>
    </source>
</reference>
<dbReference type="SUPFAM" id="SSF52540">
    <property type="entry name" value="P-loop containing nucleoside triphosphate hydrolases"/>
    <property type="match status" value="1"/>
</dbReference>
<dbReference type="PANTHER" id="PTHR40072:SF1">
    <property type="entry name" value="MOLYBDOPTERIN-GUANINE DINUCLEOTIDE BIOSYNTHESIS ADAPTER PROTEIN"/>
    <property type="match status" value="1"/>
</dbReference>
<dbReference type="AlphaFoldDB" id="A0A4R5VKQ5"/>
<reference evidence="2" key="2">
    <citation type="submission" date="2023-08" db="EMBL/GenBank/DDBJ databases">
        <title>Nitrogen cycling bacteria in agricultural field soils.</title>
        <authorList>
            <person name="Jang J."/>
        </authorList>
    </citation>
    <scope>NUCLEOTIDE SEQUENCE</scope>
    <source>
        <strain evidence="2">PS3-36</strain>
    </source>
</reference>
<dbReference type="Gene3D" id="3.40.50.300">
    <property type="entry name" value="P-loop containing nucleotide triphosphate hydrolases"/>
    <property type="match status" value="1"/>
</dbReference>
<dbReference type="EMBL" id="SMYO01000013">
    <property type="protein sequence ID" value="TDK58552.1"/>
    <property type="molecule type" value="Genomic_DNA"/>
</dbReference>
<dbReference type="EMBL" id="JAVGVR010000001">
    <property type="protein sequence ID" value="MDQ6596528.1"/>
    <property type="molecule type" value="Genomic_DNA"/>
</dbReference>
<protein>
    <submittedName>
        <fullName evidence="3">Molybdopterin-guanine dinucleotide biosynthesis protein B</fullName>
    </submittedName>
</protein>
<keyword evidence="5" id="KW-1185">Reference proteome</keyword>
<dbReference type="Proteomes" id="UP001178888">
    <property type="component" value="Unassembled WGS sequence"/>
</dbReference>
<evidence type="ECO:0000313" key="2">
    <source>
        <dbReference type="EMBL" id="MDQ6596528.1"/>
    </source>
</evidence>
<dbReference type="GO" id="GO:0006777">
    <property type="term" value="P:Mo-molybdopterin cofactor biosynthetic process"/>
    <property type="evidence" value="ECO:0007669"/>
    <property type="project" value="InterPro"/>
</dbReference>
<evidence type="ECO:0000259" key="1">
    <source>
        <dbReference type="Pfam" id="PF03205"/>
    </source>
</evidence>
<dbReference type="RefSeq" id="WP_133338414.1">
    <property type="nucleotide sequence ID" value="NZ_JAVGVR010000001.1"/>
</dbReference>
<name>A0A4R5VKQ5_9BACI</name>
<dbReference type="InterPro" id="IPR004435">
    <property type="entry name" value="MobB_dom"/>
</dbReference>
<accession>A0A4R5VKQ5</accession>
<dbReference type="GO" id="GO:0005525">
    <property type="term" value="F:GTP binding"/>
    <property type="evidence" value="ECO:0007669"/>
    <property type="project" value="InterPro"/>
</dbReference>
<dbReference type="NCBIfam" id="TIGR00176">
    <property type="entry name" value="mobB"/>
    <property type="match status" value="1"/>
</dbReference>
<comment type="caution">
    <text evidence="3">The sequence shown here is derived from an EMBL/GenBank/DDBJ whole genome shotgun (WGS) entry which is preliminary data.</text>
</comment>